<evidence type="ECO:0000313" key="2">
    <source>
        <dbReference type="Proteomes" id="UP000247634"/>
    </source>
</evidence>
<reference evidence="1 2" key="1">
    <citation type="submission" date="2018-06" db="EMBL/GenBank/DDBJ databases">
        <title>The complete genome sequence of a nosiheptide producer Streptomyces actuosus ATCC 25421: deducing the ability of producing a new class III lantibiotics.</title>
        <authorList>
            <person name="Liu W."/>
            <person name="Sun F."/>
            <person name="Hu Y."/>
        </authorList>
    </citation>
    <scope>NUCLEOTIDE SEQUENCE [LARGE SCALE GENOMIC DNA]</scope>
    <source>
        <strain evidence="1 2">ATCC 25421</strain>
    </source>
</reference>
<accession>A0A2U9P090</accession>
<name>A0A2U9P090_STRAS</name>
<organism evidence="1 2">
    <name type="scientific">Streptomyces actuosus</name>
    <dbReference type="NCBI Taxonomy" id="1885"/>
    <lineage>
        <taxon>Bacteria</taxon>
        <taxon>Bacillati</taxon>
        <taxon>Actinomycetota</taxon>
        <taxon>Actinomycetes</taxon>
        <taxon>Kitasatosporales</taxon>
        <taxon>Streptomycetaceae</taxon>
        <taxon>Streptomyces</taxon>
    </lineage>
</organism>
<dbReference type="Proteomes" id="UP000247634">
    <property type="component" value="Chromosome"/>
</dbReference>
<proteinExistence type="predicted"/>
<gene>
    <name evidence="1" type="ORF">DMT42_12055</name>
</gene>
<dbReference type="EMBL" id="CP029788">
    <property type="protein sequence ID" value="AWT42986.1"/>
    <property type="molecule type" value="Genomic_DNA"/>
</dbReference>
<protein>
    <submittedName>
        <fullName evidence="1">Uncharacterized protein</fullName>
    </submittedName>
</protein>
<keyword evidence="2" id="KW-1185">Reference proteome</keyword>
<dbReference type="KEGG" id="sact:DMT42_12055"/>
<dbReference type="RefSeq" id="WP_110627907.1">
    <property type="nucleotide sequence ID" value="NZ_CP029788.1"/>
</dbReference>
<dbReference type="AlphaFoldDB" id="A0A2U9P090"/>
<sequence>MATGGFERLTFPAIDPEVSHRTPCMVLARVDTAAPPEQAPLDKLVGELRLRGWKVVGPVPTGQVHGFDYAGDKRPWILDVSAGSLSKEQMAARMPPGKKDKAQSFTGVMIDAVARECGASARPRP</sequence>
<evidence type="ECO:0000313" key="1">
    <source>
        <dbReference type="EMBL" id="AWT42986.1"/>
    </source>
</evidence>